<dbReference type="Pfam" id="PF01648">
    <property type="entry name" value="ACPS"/>
    <property type="match status" value="1"/>
</dbReference>
<dbReference type="Proteomes" id="UP000325755">
    <property type="component" value="Chromosome"/>
</dbReference>
<proteinExistence type="inferred from homology"/>
<dbReference type="RefSeq" id="WP_153248292.1">
    <property type="nucleotide sequence ID" value="NZ_CP044205.1"/>
</dbReference>
<comment type="similarity">
    <text evidence="1">Belongs to the P-Pant transferase superfamily. Gsp/Sfp/HetI/AcpT family.</text>
</comment>
<dbReference type="PANTHER" id="PTHR12215">
    <property type="entry name" value="PHOSPHOPANTETHEINE TRANSFERASE"/>
    <property type="match status" value="1"/>
</dbReference>
<keyword evidence="2 4" id="KW-0808">Transferase</keyword>
<sequence>MNIILCTLAADAAKNPFDQIDPDLLDVAERQRTARFAFSRDGWSYAAAHALLRLLLAEFHGLPPLSWRFRNNSSGRPEVDPELGIDHPPRFSISHTHGMAVCALTVGKSQPGVEIGVDAESLLRRLQPLAIAERFLSLREACWLRGLPEERLRHEFIRLWTLKEAITKTTGLGLQMDLKSFHCDMDNVSVAFDGPDWGSPEEWALRNYNIDPHHTVSLALRRSPETPVNLKIRHLTGKLRAQ</sequence>
<evidence type="ECO:0000256" key="2">
    <source>
        <dbReference type="ARBA" id="ARBA00022679"/>
    </source>
</evidence>
<dbReference type="InterPro" id="IPR008278">
    <property type="entry name" value="4-PPantetheinyl_Trfase_dom"/>
</dbReference>
<organism evidence="4 5">
    <name type="scientific">Candidatus Methylospira mobilis</name>
    <dbReference type="NCBI Taxonomy" id="1808979"/>
    <lineage>
        <taxon>Bacteria</taxon>
        <taxon>Pseudomonadati</taxon>
        <taxon>Pseudomonadota</taxon>
        <taxon>Gammaproteobacteria</taxon>
        <taxon>Methylococcales</taxon>
        <taxon>Methylococcaceae</taxon>
        <taxon>Candidatus Methylospira</taxon>
    </lineage>
</organism>
<evidence type="ECO:0000259" key="3">
    <source>
        <dbReference type="Pfam" id="PF01648"/>
    </source>
</evidence>
<dbReference type="GO" id="GO:0000287">
    <property type="term" value="F:magnesium ion binding"/>
    <property type="evidence" value="ECO:0007669"/>
    <property type="project" value="InterPro"/>
</dbReference>
<dbReference type="InterPro" id="IPR037143">
    <property type="entry name" value="4-PPantetheinyl_Trfase_dom_sf"/>
</dbReference>
<dbReference type="EMBL" id="CP044205">
    <property type="protein sequence ID" value="QFY42311.1"/>
    <property type="molecule type" value="Genomic_DNA"/>
</dbReference>
<dbReference type="Gene3D" id="3.90.470.20">
    <property type="entry name" value="4'-phosphopantetheinyl transferase domain"/>
    <property type="match status" value="2"/>
</dbReference>
<reference evidence="4 5" key="1">
    <citation type="submission" date="2019-09" db="EMBL/GenBank/DDBJ databases">
        <title>Ecophysiology of the spiral-shaped methanotroph Methylospira mobilis as revealed by the complete genome sequence.</title>
        <authorList>
            <person name="Oshkin I.Y."/>
            <person name="Dedysh S.N."/>
            <person name="Miroshnikov K."/>
            <person name="Danilova O.V."/>
            <person name="Hakobyan A."/>
            <person name="Liesack W."/>
        </authorList>
    </citation>
    <scope>NUCLEOTIDE SEQUENCE [LARGE SCALE GENOMIC DNA]</scope>
    <source>
        <strain evidence="4 5">Shm1</strain>
    </source>
</reference>
<dbReference type="KEGG" id="mmob:F6R98_06450"/>
<dbReference type="InParanoid" id="A0A5Q0BJC2"/>
<dbReference type="InterPro" id="IPR050559">
    <property type="entry name" value="P-Pant_transferase_sf"/>
</dbReference>
<evidence type="ECO:0000313" key="5">
    <source>
        <dbReference type="Proteomes" id="UP000325755"/>
    </source>
</evidence>
<keyword evidence="5" id="KW-1185">Reference proteome</keyword>
<evidence type="ECO:0000256" key="1">
    <source>
        <dbReference type="ARBA" id="ARBA00010990"/>
    </source>
</evidence>
<dbReference type="AlphaFoldDB" id="A0A5Q0BJC2"/>
<dbReference type="PANTHER" id="PTHR12215:SF10">
    <property type="entry name" value="L-AMINOADIPATE-SEMIALDEHYDE DEHYDROGENASE-PHOSPHOPANTETHEINYL TRANSFERASE"/>
    <property type="match status" value="1"/>
</dbReference>
<evidence type="ECO:0000313" key="4">
    <source>
        <dbReference type="EMBL" id="QFY42311.1"/>
    </source>
</evidence>
<dbReference type="SUPFAM" id="SSF56214">
    <property type="entry name" value="4'-phosphopantetheinyl transferase"/>
    <property type="match status" value="2"/>
</dbReference>
<name>A0A5Q0BJC2_9GAMM</name>
<feature type="domain" description="4'-phosphopantetheinyl transferase" evidence="3">
    <location>
        <begin position="115"/>
        <end position="188"/>
    </location>
</feature>
<dbReference type="GO" id="GO:0005829">
    <property type="term" value="C:cytosol"/>
    <property type="evidence" value="ECO:0007669"/>
    <property type="project" value="TreeGrafter"/>
</dbReference>
<accession>A0A5Q0BJC2</accession>
<dbReference type="GO" id="GO:0019878">
    <property type="term" value="P:lysine biosynthetic process via aminoadipic acid"/>
    <property type="evidence" value="ECO:0007669"/>
    <property type="project" value="TreeGrafter"/>
</dbReference>
<gene>
    <name evidence="4" type="ORF">F6R98_06450</name>
</gene>
<protein>
    <submittedName>
        <fullName evidence="4">4'-phosphopantetheinyl transferase superfamily protein</fullName>
    </submittedName>
</protein>
<dbReference type="FunCoup" id="A0A5Q0BJC2">
    <property type="interactions" value="41"/>
</dbReference>
<dbReference type="OrthoDB" id="9808281at2"/>
<dbReference type="GO" id="GO:0008897">
    <property type="term" value="F:holo-[acyl-carrier-protein] synthase activity"/>
    <property type="evidence" value="ECO:0007669"/>
    <property type="project" value="InterPro"/>
</dbReference>